<evidence type="ECO:0000313" key="2">
    <source>
        <dbReference type="EMBL" id="NXE53035.1"/>
    </source>
</evidence>
<evidence type="ECO:0000313" key="3">
    <source>
        <dbReference type="Proteomes" id="UP000524187"/>
    </source>
</evidence>
<dbReference type="PROSITE" id="PS50006">
    <property type="entry name" value="FHA_DOMAIN"/>
    <property type="match status" value="1"/>
</dbReference>
<sequence>MRAFLRSSEECFPLKPRTTTIGSHRDADIVLESAGVEDRHAVLELAGPGGGFVLQDLSSAPGTFVNSCHVQNAAVSVRAGDVLRFGPAGPAYELVVDGAPQVKRG</sequence>
<reference evidence="2 3" key="1">
    <citation type="submission" date="2019-09" db="EMBL/GenBank/DDBJ databases">
        <title>Bird 10,000 Genomes (B10K) Project - Family phase.</title>
        <authorList>
            <person name="Zhang G."/>
        </authorList>
    </citation>
    <scope>NUCLEOTIDE SEQUENCE [LARGE SCALE GENOMIC DNA]</scope>
    <source>
        <strain evidence="2">B10K-LSUMZ-50683</strain>
        <tissue evidence="2">Muscle</tissue>
    </source>
</reference>
<gene>
    <name evidence="2" type="primary">Fhad1</name>
    <name evidence="2" type="ORF">CASCAS_R14795</name>
</gene>
<keyword evidence="3" id="KW-1185">Reference proteome</keyword>
<protein>
    <submittedName>
        <fullName evidence="2">FHAD1 protein</fullName>
    </submittedName>
</protein>
<dbReference type="Gene3D" id="2.60.200.20">
    <property type="match status" value="1"/>
</dbReference>
<name>A0A7K8NIJ3_CASCA</name>
<dbReference type="EMBL" id="VWPT01000147">
    <property type="protein sequence ID" value="NXE53035.1"/>
    <property type="molecule type" value="Genomic_DNA"/>
</dbReference>
<dbReference type="InterPro" id="IPR000253">
    <property type="entry name" value="FHA_dom"/>
</dbReference>
<dbReference type="SMART" id="SM00240">
    <property type="entry name" value="FHA"/>
    <property type="match status" value="1"/>
</dbReference>
<dbReference type="PANTHER" id="PTHR18853">
    <property type="entry name" value="FORKHEAD-ASSOCIATED DOMAIN-CONTAINING PROTEIN 1-RELATED"/>
    <property type="match status" value="1"/>
</dbReference>
<dbReference type="AlphaFoldDB" id="A0A7K8NIJ3"/>
<feature type="non-terminal residue" evidence="2">
    <location>
        <position position="105"/>
    </location>
</feature>
<dbReference type="InterPro" id="IPR008984">
    <property type="entry name" value="SMAD_FHA_dom_sf"/>
</dbReference>
<dbReference type="Proteomes" id="UP000524187">
    <property type="component" value="Unassembled WGS sequence"/>
</dbReference>
<organism evidence="2 3">
    <name type="scientific">Casuarius casuarius</name>
    <name type="common">Southern cassowary</name>
    <name type="synonym">Struthio casuarius</name>
    <dbReference type="NCBI Taxonomy" id="8787"/>
    <lineage>
        <taxon>Eukaryota</taxon>
        <taxon>Metazoa</taxon>
        <taxon>Chordata</taxon>
        <taxon>Craniata</taxon>
        <taxon>Vertebrata</taxon>
        <taxon>Euteleostomi</taxon>
        <taxon>Archelosauria</taxon>
        <taxon>Archosauria</taxon>
        <taxon>Dinosauria</taxon>
        <taxon>Saurischia</taxon>
        <taxon>Theropoda</taxon>
        <taxon>Coelurosauria</taxon>
        <taxon>Aves</taxon>
        <taxon>Palaeognathae</taxon>
        <taxon>Casuariiformes</taxon>
        <taxon>Casuariidae</taxon>
        <taxon>Casuarius</taxon>
    </lineage>
</organism>
<evidence type="ECO:0000259" key="1">
    <source>
        <dbReference type="PROSITE" id="PS50006"/>
    </source>
</evidence>
<dbReference type="InterPro" id="IPR052642">
    <property type="entry name" value="CC-FHA_domain"/>
</dbReference>
<accession>A0A7K8NIJ3</accession>
<feature type="non-terminal residue" evidence="2">
    <location>
        <position position="1"/>
    </location>
</feature>
<dbReference type="Pfam" id="PF00498">
    <property type="entry name" value="FHA"/>
    <property type="match status" value="1"/>
</dbReference>
<dbReference type="PANTHER" id="PTHR18853:SF7">
    <property type="entry name" value="FORKHEAD-ASSOCIATED DOMAIN-CONTAINING PROTEIN 1"/>
    <property type="match status" value="1"/>
</dbReference>
<feature type="domain" description="FHA" evidence="1">
    <location>
        <begin position="19"/>
        <end position="70"/>
    </location>
</feature>
<proteinExistence type="predicted"/>
<comment type="caution">
    <text evidence="2">The sequence shown here is derived from an EMBL/GenBank/DDBJ whole genome shotgun (WGS) entry which is preliminary data.</text>
</comment>
<dbReference type="SUPFAM" id="SSF49879">
    <property type="entry name" value="SMAD/FHA domain"/>
    <property type="match status" value="1"/>
</dbReference>